<accession>A0ACC1YVX2</accession>
<keyword evidence="2" id="KW-1185">Reference proteome</keyword>
<reference evidence="1 2" key="1">
    <citation type="journal article" date="2023" name="Science">
        <title>Complex scaffold remodeling in plant triterpene biosynthesis.</title>
        <authorList>
            <person name="De La Pena R."/>
            <person name="Hodgson H."/>
            <person name="Liu J.C."/>
            <person name="Stephenson M.J."/>
            <person name="Martin A.C."/>
            <person name="Owen C."/>
            <person name="Harkess A."/>
            <person name="Leebens-Mack J."/>
            <person name="Jimenez L.E."/>
            <person name="Osbourn A."/>
            <person name="Sattely E.S."/>
        </authorList>
    </citation>
    <scope>NUCLEOTIDE SEQUENCE [LARGE SCALE GENOMIC DNA]</scope>
    <source>
        <strain evidence="2">cv. JPN11</strain>
        <tissue evidence="1">Leaf</tissue>
    </source>
</reference>
<evidence type="ECO:0000313" key="2">
    <source>
        <dbReference type="Proteomes" id="UP001164539"/>
    </source>
</evidence>
<proteinExistence type="predicted"/>
<organism evidence="1 2">
    <name type="scientific">Melia azedarach</name>
    <name type="common">Chinaberry tree</name>
    <dbReference type="NCBI Taxonomy" id="155640"/>
    <lineage>
        <taxon>Eukaryota</taxon>
        <taxon>Viridiplantae</taxon>
        <taxon>Streptophyta</taxon>
        <taxon>Embryophyta</taxon>
        <taxon>Tracheophyta</taxon>
        <taxon>Spermatophyta</taxon>
        <taxon>Magnoliopsida</taxon>
        <taxon>eudicotyledons</taxon>
        <taxon>Gunneridae</taxon>
        <taxon>Pentapetalae</taxon>
        <taxon>rosids</taxon>
        <taxon>malvids</taxon>
        <taxon>Sapindales</taxon>
        <taxon>Meliaceae</taxon>
        <taxon>Melia</taxon>
    </lineage>
</organism>
<evidence type="ECO:0000313" key="1">
    <source>
        <dbReference type="EMBL" id="KAJ4727960.1"/>
    </source>
</evidence>
<protein>
    <submittedName>
        <fullName evidence="1">Hepatocellular carcinoma-associated antigen 59</fullName>
    </submittedName>
</protein>
<name>A0ACC1YVX2_MELAZ</name>
<gene>
    <name evidence="1" type="ORF">OWV82_000975</name>
</gene>
<dbReference type="EMBL" id="CM051394">
    <property type="protein sequence ID" value="KAJ4727960.1"/>
    <property type="molecule type" value="Genomic_DNA"/>
</dbReference>
<dbReference type="Proteomes" id="UP001164539">
    <property type="component" value="Chromosome 1"/>
</dbReference>
<comment type="caution">
    <text evidence="1">The sequence shown here is derived from an EMBL/GenBank/DDBJ whole genome shotgun (WGS) entry which is preliminary data.</text>
</comment>
<sequence length="280" mass="32368">MENPMQQGKKKKNFRKRSYEEEEETKNSDDEEERRLVLEEVKFLQRQRERKLGIPAIPTALQSATAGSGGGGFAKTSEKNEGDGEKDELVLQDTFAQETAVMVEDPNMLKYIDQELAKKRGRNIDVTDQVETDLKRAEDELYKVPEHLKVKKRNSEESSTQWTTGIAEVQLPIEYKLKNIEETEAAKKLLQEKRLMGRTKSEFSIPSSYSADYFQRGKDYAEKLRREHPELYKDRGSQDDGAVPKPADNSSDAAGSRQAATDEFMLERFRKRERHRVMRR</sequence>